<dbReference type="AlphaFoldDB" id="A0AAJ1IHX4"/>
<protein>
    <recommendedName>
        <fullName evidence="5">Galactose oxidase</fullName>
    </recommendedName>
</protein>
<evidence type="ECO:0000313" key="4">
    <source>
        <dbReference type="Proteomes" id="UP001221217"/>
    </source>
</evidence>
<evidence type="ECO:0000256" key="2">
    <source>
        <dbReference type="ARBA" id="ARBA00022737"/>
    </source>
</evidence>
<dbReference type="Proteomes" id="UP001221217">
    <property type="component" value="Unassembled WGS sequence"/>
</dbReference>
<name>A0AAJ1IHX4_9SPIO</name>
<dbReference type="InterPro" id="IPR015915">
    <property type="entry name" value="Kelch-typ_b-propeller"/>
</dbReference>
<dbReference type="PROSITE" id="PS51257">
    <property type="entry name" value="PROKAR_LIPOPROTEIN"/>
    <property type="match status" value="1"/>
</dbReference>
<comment type="caution">
    <text evidence="3">The sequence shown here is derived from an EMBL/GenBank/DDBJ whole genome shotgun (WGS) entry which is preliminary data.</text>
</comment>
<keyword evidence="1" id="KW-0880">Kelch repeat</keyword>
<evidence type="ECO:0000313" key="3">
    <source>
        <dbReference type="EMBL" id="MDC7228282.1"/>
    </source>
</evidence>
<dbReference type="Gene3D" id="2.120.10.80">
    <property type="entry name" value="Kelch-type beta propeller"/>
    <property type="match status" value="2"/>
</dbReference>
<dbReference type="EMBL" id="JAQQAL010000044">
    <property type="protein sequence ID" value="MDC7228282.1"/>
    <property type="molecule type" value="Genomic_DNA"/>
</dbReference>
<dbReference type="SUPFAM" id="SSF117281">
    <property type="entry name" value="Kelch motif"/>
    <property type="match status" value="1"/>
</dbReference>
<keyword evidence="2" id="KW-0677">Repeat</keyword>
<dbReference type="PANTHER" id="PTHR24412:SF272">
    <property type="entry name" value="KELCH-LIKE PROTEIN DIABLO"/>
    <property type="match status" value="1"/>
</dbReference>
<organism evidence="3 4">
    <name type="scientific">Candidatus Thalassospirochaeta sargassi</name>
    <dbReference type="NCBI Taxonomy" id="3119039"/>
    <lineage>
        <taxon>Bacteria</taxon>
        <taxon>Pseudomonadati</taxon>
        <taxon>Spirochaetota</taxon>
        <taxon>Spirochaetia</taxon>
        <taxon>Spirochaetales</taxon>
        <taxon>Spirochaetaceae</taxon>
        <taxon>Candidatus Thalassospirochaeta</taxon>
    </lineage>
</organism>
<sequence length="344" mass="38700">MKNRVVGLLILILIVFAACDFFDSSAADEAILAADRDNSLDNDFWERKTTFPGEKRANAVLFERDGLIYYGLGHHEDDNALIDMWTYDPDTESWVELDISPPARGDDSCTIYEYNNYVYIVEGWNHDTVWEYDVDAASITLSTLNFSIISEEGLTSAWTDSLVLFGTASYGNYEWWSYSPSTESLEMTKESSLTENYGLRSPAFFTIGDDIYTGGGKCPVDQSEDADDDGVETTAVLDFYKFDTLTENWSEIASLPESAGWVGKGFAIDGTGYVLDEYGKLFSYSTANDEWTELAAFPDDYPLDYHNSTFVVCNGSAYFLRQWMGFGDGLWPGNFSGYLYKYTP</sequence>
<proteinExistence type="predicted"/>
<accession>A0AAJ1IHX4</accession>
<dbReference type="PANTHER" id="PTHR24412">
    <property type="entry name" value="KELCH PROTEIN"/>
    <property type="match status" value="1"/>
</dbReference>
<evidence type="ECO:0000256" key="1">
    <source>
        <dbReference type="ARBA" id="ARBA00022441"/>
    </source>
</evidence>
<gene>
    <name evidence="3" type="ORF">PQJ61_16085</name>
</gene>
<reference evidence="3 4" key="1">
    <citation type="submission" date="2022-12" db="EMBL/GenBank/DDBJ databases">
        <title>Metagenome assembled genome from gulf of manar.</title>
        <authorList>
            <person name="Kohli P."/>
            <person name="Pk S."/>
            <person name="Venkata Ramana C."/>
            <person name="Sasikala C."/>
        </authorList>
    </citation>
    <scope>NUCLEOTIDE SEQUENCE [LARGE SCALE GENOMIC DNA]</scope>
    <source>
        <strain evidence="3">JB008</strain>
    </source>
</reference>
<evidence type="ECO:0008006" key="5">
    <source>
        <dbReference type="Google" id="ProtNLM"/>
    </source>
</evidence>